<dbReference type="EMBL" id="QRQE01000019">
    <property type="protein sequence ID" value="RHM76097.1"/>
    <property type="molecule type" value="Genomic_DNA"/>
</dbReference>
<protein>
    <recommendedName>
        <fullName evidence="1">[acyl-carrier-protein] S-malonyltransferase</fullName>
        <ecNumber evidence="1">2.3.1.39</ecNumber>
    </recommendedName>
</protein>
<accession>A0A415S9P6</accession>
<sequence length="439" mass="51050">MNKRCKMARNISVLFPGQGSQYNGMGKDFYYSYPVVREIFDEVSKIVDFNIQNSIFEEDQQTLTYEQLFINILTLQYSSFHAFLDCYDRTPSYLLGHSLGEISALACSGALKLNDAIEIVRKRGQLMGSKVVPSGKMVAIMGCDMKILNDICEKISSENHDIVEIANWNSEEQVIISGGVEVVDLVLKTIETQKLGMSMKLNIKRPFHTKKMKVIQNDFYEFCRKFTYKKCSIPVISNVTGRPYEDFRLAEYLSEQLVNSVRWTQSVEFVAQAHSDLLVEMPPQTVLRNLLLTNKYGMETYSFDNKLDREELDDILVPISHYSKLSTEARFNFMSRCLVVAVATKNKIVISDEKYQLEEKEYKFIQQQLIYHEENELVPPNDLMRIILKSLIRILSIKGLNEKEIDHKIKELLIETGTFYYFNKIIRRRKDDRKRNEDI</sequence>
<dbReference type="GO" id="GO:0004314">
    <property type="term" value="F:[acyl-carrier-protein] S-malonyltransferase activity"/>
    <property type="evidence" value="ECO:0007669"/>
    <property type="project" value="UniProtKB-EC"/>
</dbReference>
<feature type="domain" description="Malonyl-CoA:ACP transacylase (MAT)" evidence="5">
    <location>
        <begin position="14"/>
        <end position="298"/>
    </location>
</feature>
<name>A0A415S9P6_MEDGN</name>
<dbReference type="EC" id="2.3.1.39" evidence="1"/>
<keyword evidence="3" id="KW-0012">Acyltransferase</keyword>
<evidence type="ECO:0000256" key="2">
    <source>
        <dbReference type="ARBA" id="ARBA00022679"/>
    </source>
</evidence>
<dbReference type="InterPro" id="IPR050858">
    <property type="entry name" value="Mal-CoA-ACP_Trans/PKS_FabD"/>
</dbReference>
<dbReference type="SUPFAM" id="SSF55048">
    <property type="entry name" value="Probable ACP-binding domain of malonyl-CoA ACP transacylase"/>
    <property type="match status" value="1"/>
</dbReference>
<evidence type="ECO:0000256" key="3">
    <source>
        <dbReference type="ARBA" id="ARBA00023315"/>
    </source>
</evidence>
<proteinExistence type="predicted"/>
<reference evidence="6 7" key="1">
    <citation type="submission" date="2018-08" db="EMBL/GenBank/DDBJ databases">
        <title>A genome reference for cultivated species of the human gut microbiota.</title>
        <authorList>
            <person name="Zou Y."/>
            <person name="Xue W."/>
            <person name="Luo G."/>
        </authorList>
    </citation>
    <scope>NUCLEOTIDE SEQUENCE [LARGE SCALE GENOMIC DNA]</scope>
    <source>
        <strain evidence="6 7">AF33-12</strain>
    </source>
</reference>
<evidence type="ECO:0000313" key="6">
    <source>
        <dbReference type="EMBL" id="RHM76097.1"/>
    </source>
</evidence>
<dbReference type="PANTHER" id="PTHR42681:SF1">
    <property type="entry name" value="MALONYL-COA-ACYL CARRIER PROTEIN TRANSACYLASE, MITOCHONDRIAL"/>
    <property type="match status" value="1"/>
</dbReference>
<keyword evidence="2 6" id="KW-0808">Transferase</keyword>
<dbReference type="GO" id="GO:0006633">
    <property type="term" value="P:fatty acid biosynthetic process"/>
    <property type="evidence" value="ECO:0007669"/>
    <property type="project" value="TreeGrafter"/>
</dbReference>
<dbReference type="InterPro" id="IPR016035">
    <property type="entry name" value="Acyl_Trfase/lysoPLipase"/>
</dbReference>
<evidence type="ECO:0000256" key="1">
    <source>
        <dbReference type="ARBA" id="ARBA00013258"/>
    </source>
</evidence>
<dbReference type="AlphaFoldDB" id="A0A415S9P6"/>
<dbReference type="Pfam" id="PF00698">
    <property type="entry name" value="Acyl_transf_1"/>
    <property type="match status" value="1"/>
</dbReference>
<dbReference type="Gene3D" id="3.30.70.250">
    <property type="entry name" value="Malonyl-CoA ACP transacylase, ACP-binding"/>
    <property type="match status" value="1"/>
</dbReference>
<dbReference type="PANTHER" id="PTHR42681">
    <property type="entry name" value="MALONYL-COA-ACYL CARRIER PROTEIN TRANSACYLASE, MITOCHONDRIAL"/>
    <property type="match status" value="1"/>
</dbReference>
<dbReference type="InterPro" id="IPR014043">
    <property type="entry name" value="Acyl_transferase_dom"/>
</dbReference>
<evidence type="ECO:0000313" key="7">
    <source>
        <dbReference type="Proteomes" id="UP000285610"/>
    </source>
</evidence>
<dbReference type="Gene3D" id="3.40.366.10">
    <property type="entry name" value="Malonyl-Coenzyme A Acyl Carrier Protein, domain 2"/>
    <property type="match status" value="1"/>
</dbReference>
<dbReference type="SUPFAM" id="SSF52151">
    <property type="entry name" value="FabD/lysophospholipase-like"/>
    <property type="match status" value="1"/>
</dbReference>
<comment type="caution">
    <text evidence="6">The sequence shown here is derived from an EMBL/GenBank/DDBJ whole genome shotgun (WGS) entry which is preliminary data.</text>
</comment>
<evidence type="ECO:0000259" key="5">
    <source>
        <dbReference type="SMART" id="SM00827"/>
    </source>
</evidence>
<evidence type="ECO:0000256" key="4">
    <source>
        <dbReference type="ARBA" id="ARBA00048462"/>
    </source>
</evidence>
<dbReference type="SMART" id="SM00827">
    <property type="entry name" value="PKS_AT"/>
    <property type="match status" value="1"/>
</dbReference>
<dbReference type="Proteomes" id="UP000285610">
    <property type="component" value="Unassembled WGS sequence"/>
</dbReference>
<dbReference type="InterPro" id="IPR001227">
    <property type="entry name" value="Ac_transferase_dom_sf"/>
</dbReference>
<dbReference type="InterPro" id="IPR016036">
    <property type="entry name" value="Malonyl_transacylase_ACP-bd"/>
</dbReference>
<gene>
    <name evidence="6" type="ORF">DWZ50_08880</name>
</gene>
<comment type="catalytic activity">
    <reaction evidence="4">
        <text>holo-[ACP] + malonyl-CoA = malonyl-[ACP] + CoA</text>
        <dbReference type="Rhea" id="RHEA:41792"/>
        <dbReference type="Rhea" id="RHEA-COMP:9623"/>
        <dbReference type="Rhea" id="RHEA-COMP:9685"/>
        <dbReference type="ChEBI" id="CHEBI:57287"/>
        <dbReference type="ChEBI" id="CHEBI:57384"/>
        <dbReference type="ChEBI" id="CHEBI:64479"/>
        <dbReference type="ChEBI" id="CHEBI:78449"/>
        <dbReference type="EC" id="2.3.1.39"/>
    </reaction>
</comment>
<organism evidence="6 7">
    <name type="scientific">Mediterraneibacter gnavus</name>
    <name type="common">Ruminococcus gnavus</name>
    <dbReference type="NCBI Taxonomy" id="33038"/>
    <lineage>
        <taxon>Bacteria</taxon>
        <taxon>Bacillati</taxon>
        <taxon>Bacillota</taxon>
        <taxon>Clostridia</taxon>
        <taxon>Lachnospirales</taxon>
        <taxon>Lachnospiraceae</taxon>
        <taxon>Mediterraneibacter</taxon>
    </lineage>
</organism>